<name>A0A1I1PJ18_9RHOB</name>
<evidence type="ECO:0000313" key="10">
    <source>
        <dbReference type="Proteomes" id="UP000198728"/>
    </source>
</evidence>
<dbReference type="OrthoDB" id="6183232at2"/>
<dbReference type="EMBL" id="FOLG01000015">
    <property type="protein sequence ID" value="SFD09696.1"/>
    <property type="molecule type" value="Genomic_DNA"/>
</dbReference>
<dbReference type="RefSeq" id="WP_093362396.1">
    <property type="nucleotide sequence ID" value="NZ_FOLG01000015.1"/>
</dbReference>
<dbReference type="Proteomes" id="UP000198728">
    <property type="component" value="Unassembled WGS sequence"/>
</dbReference>
<evidence type="ECO:0000256" key="1">
    <source>
        <dbReference type="ARBA" id="ARBA00004651"/>
    </source>
</evidence>
<feature type="transmembrane region" description="Helical" evidence="7">
    <location>
        <begin position="12"/>
        <end position="33"/>
    </location>
</feature>
<evidence type="ECO:0000256" key="5">
    <source>
        <dbReference type="ARBA" id="ARBA00022989"/>
    </source>
</evidence>
<keyword evidence="7" id="KW-0997">Cell inner membrane</keyword>
<organism evidence="9 10">
    <name type="scientific">Tropicimonas isoalkanivorans</name>
    <dbReference type="NCBI Taxonomy" id="441112"/>
    <lineage>
        <taxon>Bacteria</taxon>
        <taxon>Pseudomonadati</taxon>
        <taxon>Pseudomonadota</taxon>
        <taxon>Alphaproteobacteria</taxon>
        <taxon>Rhodobacterales</taxon>
        <taxon>Roseobacteraceae</taxon>
        <taxon>Tropicimonas</taxon>
    </lineage>
</organism>
<dbReference type="AlphaFoldDB" id="A0A1I1PJ18"/>
<feature type="transmembrane region" description="Helical" evidence="7">
    <location>
        <begin position="71"/>
        <end position="89"/>
    </location>
</feature>
<evidence type="ECO:0000256" key="6">
    <source>
        <dbReference type="ARBA" id="ARBA00023136"/>
    </source>
</evidence>
<protein>
    <recommendedName>
        <fullName evidence="7">TRAP transporter small permease protein</fullName>
    </recommendedName>
</protein>
<dbReference type="GO" id="GO:0022857">
    <property type="term" value="F:transmembrane transporter activity"/>
    <property type="evidence" value="ECO:0007669"/>
    <property type="project" value="UniProtKB-UniRule"/>
</dbReference>
<feature type="domain" description="Tripartite ATP-independent periplasmic transporters DctQ component" evidence="8">
    <location>
        <begin position="53"/>
        <end position="176"/>
    </location>
</feature>
<evidence type="ECO:0000256" key="7">
    <source>
        <dbReference type="RuleBase" id="RU369079"/>
    </source>
</evidence>
<evidence type="ECO:0000259" key="8">
    <source>
        <dbReference type="Pfam" id="PF04290"/>
    </source>
</evidence>
<comment type="function">
    <text evidence="7">Part of the tripartite ATP-independent periplasmic (TRAP) transport system.</text>
</comment>
<keyword evidence="5 7" id="KW-1133">Transmembrane helix</keyword>
<keyword evidence="6 7" id="KW-0472">Membrane</keyword>
<sequence length="195" mass="21145">MLLTLMERLGRLMAILGGLVLTALVLLTCISVLGRGLNTLAHSAFLTSMSEGASRALLATGVGPVAGDFELVEAGVAFAIFAFLPICQLHGGHATVDIFAAKYPRWLNRLLVTLWEVALSAVILLITWRLFVGMEDKLRYGETTFLLQFPVWWAYGASFVAALAASVVAIYCAVARVIEFFTGRSYMPYSEGALH</sequence>
<feature type="transmembrane region" description="Helical" evidence="7">
    <location>
        <begin position="152"/>
        <end position="178"/>
    </location>
</feature>
<dbReference type="InterPro" id="IPR055348">
    <property type="entry name" value="DctQ"/>
</dbReference>
<accession>A0A1I1PJ18</accession>
<comment type="subunit">
    <text evidence="7">The complex comprises the extracytoplasmic solute receptor protein and the two transmembrane proteins.</text>
</comment>
<evidence type="ECO:0000256" key="4">
    <source>
        <dbReference type="ARBA" id="ARBA00022692"/>
    </source>
</evidence>
<dbReference type="STRING" id="441112.SAMN04488094_11546"/>
<keyword evidence="4 7" id="KW-0812">Transmembrane</keyword>
<evidence type="ECO:0000256" key="2">
    <source>
        <dbReference type="ARBA" id="ARBA00022448"/>
    </source>
</evidence>
<comment type="subcellular location">
    <subcellularLocation>
        <location evidence="7">Cell inner membrane</location>
        <topology evidence="7">Multi-pass membrane protein</topology>
    </subcellularLocation>
    <subcellularLocation>
        <location evidence="1">Cell membrane</location>
        <topology evidence="1">Multi-pass membrane protein</topology>
    </subcellularLocation>
</comment>
<keyword evidence="2 7" id="KW-0813">Transport</keyword>
<dbReference type="Pfam" id="PF04290">
    <property type="entry name" value="DctQ"/>
    <property type="match status" value="1"/>
</dbReference>
<reference evidence="9 10" key="1">
    <citation type="submission" date="2016-10" db="EMBL/GenBank/DDBJ databases">
        <authorList>
            <person name="de Groot N.N."/>
        </authorList>
    </citation>
    <scope>NUCLEOTIDE SEQUENCE [LARGE SCALE GENOMIC DNA]</scope>
    <source>
        <strain evidence="9 10">DSM 19548</strain>
    </source>
</reference>
<evidence type="ECO:0000256" key="3">
    <source>
        <dbReference type="ARBA" id="ARBA00022475"/>
    </source>
</evidence>
<gene>
    <name evidence="9" type="ORF">SAMN04488094_11546</name>
</gene>
<feature type="transmembrane region" description="Helical" evidence="7">
    <location>
        <begin position="110"/>
        <end position="132"/>
    </location>
</feature>
<evidence type="ECO:0000313" key="9">
    <source>
        <dbReference type="EMBL" id="SFD09696.1"/>
    </source>
</evidence>
<keyword evidence="3" id="KW-1003">Cell membrane</keyword>
<proteinExistence type="inferred from homology"/>
<keyword evidence="10" id="KW-1185">Reference proteome</keyword>
<comment type="similarity">
    <text evidence="7">Belongs to the TRAP transporter small permease family.</text>
</comment>
<dbReference type="GO" id="GO:0005886">
    <property type="term" value="C:plasma membrane"/>
    <property type="evidence" value="ECO:0007669"/>
    <property type="project" value="UniProtKB-SubCell"/>
</dbReference>